<dbReference type="OrthoDB" id="9342475at2"/>
<comment type="caution">
    <text evidence="2">The sequence shown here is derived from an EMBL/GenBank/DDBJ whole genome shotgun (WGS) entry which is preliminary data.</text>
</comment>
<name>Q0FNN7_SALBH</name>
<keyword evidence="3" id="KW-1185">Reference proteome</keyword>
<reference evidence="2 3" key="1">
    <citation type="journal article" date="2010" name="J. Bacteriol.">
        <title>Genome sequences of Pelagibaca bermudensis HTCC2601T and Maritimibacter alkaliphilus HTCC2654T, the type strains of two marine Roseobacter genera.</title>
        <authorList>
            <person name="Thrash J.C."/>
            <person name="Cho J.C."/>
            <person name="Ferriera S."/>
            <person name="Johnson J."/>
            <person name="Vergin K.L."/>
            <person name="Giovannoni S.J."/>
        </authorList>
    </citation>
    <scope>NUCLEOTIDE SEQUENCE [LARGE SCALE GENOMIC DNA]</scope>
    <source>
        <strain evidence="3">DSM 26914 / JCM 13377 / KCTC 12554 / HTCC2601</strain>
    </source>
</reference>
<sequence>MPTSSTPVGTPILVNTLTIGAQQEPQAVALAGGGYAVMWHSGDSTIPVTLRGAFFDSRDQLQGAEFEVMDDLQSAQTPFSLLVTGGSLTAVEGTRSSSPFGLFIEAQSVTGTGMPSGEGEILSTLTSLHRNPDSAALGDGGMVAVWESLAIEGNFASTGIAARIVGGPGAEETEFLVNTTTDGAQDHPQVAALAGGGFVVAWNGPAGIYAQRFAEGGAMLGSELRIDTATDRAAPGQVQVAGLAGGGFIAVWTQAVGGDGRIFGQAYDATGARVGGEIAVSTTTVHETYTPQITALQDGGALIGWSSHGFVDGIHPPGFYLQRLNADGSLQGGETLLFDSGGISSSDLSLTTLPGNEVLATWTAQLPSGDGLDIYAQHVVSADNLVGTELGELLQGDVGRNLIVGEGGNDTLIGLAGPDTLEGGAGSDYLYGDTFWPGLFPDEAASVYRLYQATLDRAPDLRGLTNWSERLFTGESGLQQVATGFVNSAEFQATYGALDDEGFVELLYQNVLGRAADAGGLANWTGQLADGTSRAEVVLGFSQSAEFTDSTAAEARAFANASSQAGWGDDVYRVYQATLDRAPDITGFSNWSGQLAGGRALDAVINGFVDSTEFQATYGALDDEGFVELLYQNVLDREADAGGLRVWTQQLAAGTSRAEVVRGFSQSAEFVAATAEDFKDWMRGLEHDAGDPYHDWLSGETGDNALAGGLFADVFDFEQEDGGSHLVLDLEAWDYIALDGFGYGSASAALDHMSQSGSDVLFSDQGVEITFQSTRLAEITDDMIMV</sequence>
<dbReference type="RefSeq" id="WP_007799022.1">
    <property type="nucleotide sequence ID" value="NZ_DS022276.1"/>
</dbReference>
<dbReference type="InterPro" id="IPR011049">
    <property type="entry name" value="Serralysin-like_metalloprot_C"/>
</dbReference>
<evidence type="ECO:0000259" key="1">
    <source>
        <dbReference type="Pfam" id="PF13946"/>
    </source>
</evidence>
<accession>Q0FNN7</accession>
<dbReference type="InterPro" id="IPR018511">
    <property type="entry name" value="Hemolysin-typ_Ca-bd_CS"/>
</dbReference>
<dbReference type="Gene3D" id="2.150.10.10">
    <property type="entry name" value="Serralysin-like metalloprotease, C-terminal"/>
    <property type="match status" value="1"/>
</dbReference>
<dbReference type="eggNOG" id="COG2931">
    <property type="taxonomic scope" value="Bacteria"/>
</dbReference>
<dbReference type="Pfam" id="PF13946">
    <property type="entry name" value="DUF4214"/>
    <property type="match status" value="2"/>
</dbReference>
<dbReference type="PROSITE" id="PS00330">
    <property type="entry name" value="HEMOLYSIN_CALCIUM"/>
    <property type="match status" value="1"/>
</dbReference>
<feature type="domain" description="DUF4214" evidence="1">
    <location>
        <begin position="606"/>
        <end position="672"/>
    </location>
</feature>
<evidence type="ECO:0000313" key="2">
    <source>
        <dbReference type="EMBL" id="EAU45868.1"/>
    </source>
</evidence>
<dbReference type="Pfam" id="PF00353">
    <property type="entry name" value="HemolysinCabind"/>
    <property type="match status" value="2"/>
</dbReference>
<feature type="domain" description="DUF4214" evidence="1">
    <location>
        <begin position="482"/>
        <end position="549"/>
    </location>
</feature>
<dbReference type="SUPFAM" id="SSF51120">
    <property type="entry name" value="beta-Roll"/>
    <property type="match status" value="1"/>
</dbReference>
<dbReference type="HOGENOM" id="CLU_356745_0_0_5"/>
<dbReference type="Proteomes" id="UP000006230">
    <property type="component" value="Unassembled WGS sequence"/>
</dbReference>
<evidence type="ECO:0000313" key="3">
    <source>
        <dbReference type="Proteomes" id="UP000006230"/>
    </source>
</evidence>
<organism evidence="2 3">
    <name type="scientific">Salipiger bermudensis (strain DSM 26914 / JCM 13377 / KCTC 12554 / HTCC2601)</name>
    <name type="common">Pelagibaca bermudensis</name>
    <dbReference type="NCBI Taxonomy" id="314265"/>
    <lineage>
        <taxon>Bacteria</taxon>
        <taxon>Pseudomonadati</taxon>
        <taxon>Pseudomonadota</taxon>
        <taxon>Alphaproteobacteria</taxon>
        <taxon>Rhodobacterales</taxon>
        <taxon>Roseobacteraceae</taxon>
        <taxon>Salipiger</taxon>
    </lineage>
</organism>
<dbReference type="EMBL" id="AATQ01000021">
    <property type="protein sequence ID" value="EAU45868.1"/>
    <property type="molecule type" value="Genomic_DNA"/>
</dbReference>
<proteinExistence type="predicted"/>
<dbReference type="eggNOG" id="COG2340">
    <property type="taxonomic scope" value="Bacteria"/>
</dbReference>
<gene>
    <name evidence="2" type="ORF">R2601_20711</name>
</gene>
<dbReference type="Gene3D" id="1.10.3130.20">
    <property type="entry name" value="Phycobilisome linker domain"/>
    <property type="match status" value="2"/>
</dbReference>
<protein>
    <submittedName>
        <fullName evidence="2">Hemolysin-type calcium-binding region</fullName>
    </submittedName>
</protein>
<dbReference type="InterPro" id="IPR038255">
    <property type="entry name" value="PBS_linker_sf"/>
</dbReference>
<dbReference type="STRING" id="314265.R2601_20711"/>
<dbReference type="InterPro" id="IPR025282">
    <property type="entry name" value="DUF4214"/>
</dbReference>
<dbReference type="InterPro" id="IPR001343">
    <property type="entry name" value="Hemolysn_Ca-bd"/>
</dbReference>
<dbReference type="AlphaFoldDB" id="Q0FNN7"/>
<dbReference type="GO" id="GO:0005509">
    <property type="term" value="F:calcium ion binding"/>
    <property type="evidence" value="ECO:0007669"/>
    <property type="project" value="InterPro"/>
</dbReference>